<dbReference type="Gene3D" id="1.25.40.80">
    <property type="match status" value="1"/>
</dbReference>
<dbReference type="GO" id="GO:0003904">
    <property type="term" value="F:deoxyribodipyrimidine photo-lyase activity"/>
    <property type="evidence" value="ECO:0007669"/>
    <property type="project" value="TreeGrafter"/>
</dbReference>
<dbReference type="GO" id="GO:0043153">
    <property type="term" value="P:entrainment of circadian clock by photoperiod"/>
    <property type="evidence" value="ECO:0007669"/>
    <property type="project" value="TreeGrafter"/>
</dbReference>
<keyword evidence="7" id="KW-1185">Reference proteome</keyword>
<evidence type="ECO:0000256" key="2">
    <source>
        <dbReference type="ARBA" id="ARBA00022827"/>
    </source>
</evidence>
<organism evidence="6 7">
    <name type="scientific">Altererythrobacter rubellus</name>
    <dbReference type="NCBI Taxonomy" id="2173831"/>
    <lineage>
        <taxon>Bacteria</taxon>
        <taxon>Pseudomonadati</taxon>
        <taxon>Pseudomonadota</taxon>
        <taxon>Alphaproteobacteria</taxon>
        <taxon>Sphingomonadales</taxon>
        <taxon>Erythrobacteraceae</taxon>
        <taxon>Altererythrobacter</taxon>
    </lineage>
</organism>
<evidence type="ECO:0000256" key="1">
    <source>
        <dbReference type="ARBA" id="ARBA00022630"/>
    </source>
</evidence>
<dbReference type="InterPro" id="IPR005101">
    <property type="entry name" value="Cryptochr/Photolyase_FAD-bd"/>
</dbReference>
<dbReference type="RefSeq" id="WP_285975902.1">
    <property type="nucleotide sequence ID" value="NZ_CP127221.1"/>
</dbReference>
<dbReference type="Pfam" id="PF03441">
    <property type="entry name" value="FAD_binding_7"/>
    <property type="match status" value="1"/>
</dbReference>
<dbReference type="PANTHER" id="PTHR11455:SF18">
    <property type="entry name" value="SI:CH1073-390K14.1"/>
    <property type="match status" value="1"/>
</dbReference>
<accession>A0A9Y2B9U8</accession>
<dbReference type="EMBL" id="CP127221">
    <property type="protein sequence ID" value="WIW95587.1"/>
    <property type="molecule type" value="Genomic_DNA"/>
</dbReference>
<protein>
    <submittedName>
        <fullName evidence="6">FAD-binding domain-containing protein</fullName>
    </submittedName>
</protein>
<dbReference type="AlphaFoldDB" id="A0A9Y2B9U8"/>
<gene>
    <name evidence="6" type="ORF">QQX03_00290</name>
</gene>
<feature type="binding site" evidence="3">
    <location>
        <begin position="66"/>
        <end position="73"/>
    </location>
    <ligand>
        <name>FAD</name>
        <dbReference type="ChEBI" id="CHEBI:57692"/>
    </ligand>
</feature>
<dbReference type="GO" id="GO:0005737">
    <property type="term" value="C:cytoplasm"/>
    <property type="evidence" value="ECO:0007669"/>
    <property type="project" value="TreeGrafter"/>
</dbReference>
<feature type="binding site" evidence="3">
    <location>
        <position position="63"/>
    </location>
    <ligand>
        <name>FAD</name>
        <dbReference type="ChEBI" id="CHEBI:57692"/>
    </ligand>
</feature>
<proteinExistence type="predicted"/>
<dbReference type="SUPFAM" id="SSF48173">
    <property type="entry name" value="Cryptochrome/photolyase FAD-binding domain"/>
    <property type="match status" value="1"/>
</dbReference>
<reference evidence="6 7" key="1">
    <citation type="submission" date="2023-06" db="EMBL/GenBank/DDBJ databases">
        <title>Altererythrobacter rubellus NBRC 112769 genome.</title>
        <authorList>
            <person name="Zhang K."/>
        </authorList>
    </citation>
    <scope>NUCLEOTIDE SEQUENCE [LARGE SCALE GENOMIC DNA]</scope>
    <source>
        <strain evidence="6 7">NBRC 112769</strain>
    </source>
</reference>
<feature type="binding site" evidence="3">
    <location>
        <position position="15"/>
    </location>
    <ligand>
        <name>FAD</name>
        <dbReference type="ChEBI" id="CHEBI:57692"/>
    </ligand>
</feature>
<evidence type="ECO:0000256" key="4">
    <source>
        <dbReference type="SAM" id="MobiDB-lite"/>
    </source>
</evidence>
<sequence length="402" mass="44568">MSQLARFTPNMGRRYANRRNHDEGKAGGNVSRLSPWLHAGVVSEAEVLQSALGQHSPEAAEKFIAEVFWRIYFKGYLEQRPSIWRAFCDQRDAALSCFESDPVTHGLFEQATSGQTGIQAFDNWARELGETGYLHNHARMWFASIWIFTLKLDWTLGADFFLRHLIDGDAASNTLSWRWIAGLHTKGKTYLARPDNIAQYTQSHPDGPLLARGLAQDAPPLTEPEKHARRPLALPPGANTIPQTYALLLHDEAASHVPFDLPHPPALVISAARPDDRSPRQIGGLVRDFAMQSVQHGGEAAAETFGCPHVGWQSGNSLANILADTKLNHIVTSYLPMGWTRDALWPELAPLADKGSLIQLTSALERATWPHAKAGFFGVKKIMYKAMREAGVAARQLELFEA</sequence>
<evidence type="ECO:0000259" key="5">
    <source>
        <dbReference type="Pfam" id="PF03441"/>
    </source>
</evidence>
<feature type="region of interest" description="Disordered" evidence="4">
    <location>
        <begin position="1"/>
        <end position="29"/>
    </location>
</feature>
<dbReference type="InterPro" id="IPR002081">
    <property type="entry name" value="Cryptochrome/DNA_photolyase_1"/>
</dbReference>
<dbReference type="Proteomes" id="UP001231445">
    <property type="component" value="Chromosome"/>
</dbReference>
<dbReference type="KEGG" id="arue:QQX03_00290"/>
<feature type="domain" description="Cryptochrome/DNA photolyase FAD-binding" evidence="5">
    <location>
        <begin position="63"/>
        <end position="207"/>
    </location>
</feature>
<evidence type="ECO:0000313" key="7">
    <source>
        <dbReference type="Proteomes" id="UP001231445"/>
    </source>
</evidence>
<keyword evidence="2 3" id="KW-0274">FAD</keyword>
<feature type="binding site" evidence="3">
    <location>
        <begin position="167"/>
        <end position="169"/>
    </location>
    <ligand>
        <name>FAD</name>
        <dbReference type="ChEBI" id="CHEBI:57692"/>
    </ligand>
</feature>
<dbReference type="GO" id="GO:0003677">
    <property type="term" value="F:DNA binding"/>
    <property type="evidence" value="ECO:0007669"/>
    <property type="project" value="TreeGrafter"/>
</dbReference>
<dbReference type="Gene3D" id="1.10.579.10">
    <property type="entry name" value="DNA Cyclobutane Dipyrimidine Photolyase, subunit A, domain 3"/>
    <property type="match status" value="1"/>
</dbReference>
<comment type="cofactor">
    <cofactor evidence="3">
        <name>FAD</name>
        <dbReference type="ChEBI" id="CHEBI:57692"/>
    </cofactor>
    <text evidence="3">Binds 1 FAD per subunit.</text>
</comment>
<dbReference type="InterPro" id="IPR036134">
    <property type="entry name" value="Crypto/Photolyase_FAD-like_sf"/>
</dbReference>
<name>A0A9Y2B9U8_9SPHN</name>
<keyword evidence="1 3" id="KW-0285">Flavoprotein</keyword>
<evidence type="ECO:0000313" key="6">
    <source>
        <dbReference type="EMBL" id="WIW95587.1"/>
    </source>
</evidence>
<dbReference type="GO" id="GO:0032922">
    <property type="term" value="P:circadian regulation of gene expression"/>
    <property type="evidence" value="ECO:0007669"/>
    <property type="project" value="TreeGrafter"/>
</dbReference>
<dbReference type="PANTHER" id="PTHR11455">
    <property type="entry name" value="CRYPTOCHROME"/>
    <property type="match status" value="1"/>
</dbReference>
<evidence type="ECO:0000256" key="3">
    <source>
        <dbReference type="PIRSR" id="PIRSR602081-1"/>
    </source>
</evidence>
<dbReference type="GO" id="GO:0071949">
    <property type="term" value="F:FAD binding"/>
    <property type="evidence" value="ECO:0007669"/>
    <property type="project" value="TreeGrafter"/>
</dbReference>